<dbReference type="OrthoDB" id="9796789at2"/>
<dbReference type="Gene3D" id="6.10.10.10">
    <property type="entry name" value="Flagellar export chaperone, C-terminal domain"/>
    <property type="match status" value="1"/>
</dbReference>
<evidence type="ECO:0000259" key="7">
    <source>
        <dbReference type="Pfam" id="PF00700"/>
    </source>
</evidence>
<dbReference type="AlphaFoldDB" id="A0A1H2ENM8"/>
<protein>
    <recommendedName>
        <fullName evidence="4">Flagellin</fullName>
    </recommendedName>
</protein>
<dbReference type="EMBL" id="LT629780">
    <property type="protein sequence ID" value="SDT96348.1"/>
    <property type="molecule type" value="Genomic_DNA"/>
</dbReference>
<dbReference type="InterPro" id="IPR001492">
    <property type="entry name" value="Flagellin"/>
</dbReference>
<dbReference type="PANTHER" id="PTHR42792">
    <property type="entry name" value="FLAGELLIN"/>
    <property type="match status" value="1"/>
</dbReference>
<dbReference type="GO" id="GO:0009288">
    <property type="term" value="C:bacterial-type flagellum"/>
    <property type="evidence" value="ECO:0007669"/>
    <property type="project" value="UniProtKB-SubCell"/>
</dbReference>
<dbReference type="Proteomes" id="UP000243063">
    <property type="component" value="Chromosome I"/>
</dbReference>
<comment type="function">
    <text evidence="4">Flagellin is the subunit protein which polymerizes to form the filaments of bacterial flagella.</text>
</comment>
<proteinExistence type="inferred from homology"/>
<comment type="similarity">
    <text evidence="1 4">Belongs to the bacterial flagellin family.</text>
</comment>
<reference evidence="9" key="1">
    <citation type="submission" date="2016-10" db="EMBL/GenBank/DDBJ databases">
        <authorList>
            <person name="Varghese N."/>
            <person name="Submissions S."/>
        </authorList>
    </citation>
    <scope>NUCLEOTIDE SEQUENCE [LARGE SCALE GENOMIC DNA]</scope>
    <source>
        <strain evidence="9">CCTCC 2012022</strain>
    </source>
</reference>
<dbReference type="STRING" id="1245526.SAMN05216580_0714"/>
<feature type="domain" description="Flagellin C-terminal" evidence="7">
    <location>
        <begin position="398"/>
        <end position="482"/>
    </location>
</feature>
<dbReference type="Gene3D" id="1.20.1330.10">
    <property type="entry name" value="f41 fragment of flagellin, N-terminal domain"/>
    <property type="match status" value="2"/>
</dbReference>
<evidence type="ECO:0000256" key="1">
    <source>
        <dbReference type="ARBA" id="ARBA00005709"/>
    </source>
</evidence>
<evidence type="ECO:0000256" key="3">
    <source>
        <dbReference type="ARBA" id="ARBA00023143"/>
    </source>
</evidence>
<accession>A0A1H2ENM8</accession>
<dbReference type="InterPro" id="IPR001029">
    <property type="entry name" value="Flagellin_N"/>
</dbReference>
<keyword evidence="8" id="KW-0282">Flagellum</keyword>
<keyword evidence="2 4" id="KW-0964">Secreted</keyword>
<name>A0A1H2ENM8_9GAMM</name>
<evidence type="ECO:0000256" key="4">
    <source>
        <dbReference type="RuleBase" id="RU362073"/>
    </source>
</evidence>
<keyword evidence="5" id="KW-0175">Coiled coil</keyword>
<sequence>MLNIKTNIPGLQSLNNLKAVQKRMSSAMEGLSSGLRVNSAADDAAGLSIANRMTANLRASDKLTQGINDGISLMQVAEGGLNSINEILQRSRELAVQAANGTLSDGDRASINAEYKQLKAEIDRISRGTEAFGKHPLAPGLPEPTTAILGNTPPLGQKFPVSGSGGSFSSGIVSTAYVPAGAKNVTLTIDSLGADDDIQLFARDGTHLVGTPLLGADADIVWMQRQVTDGASAKNLVLTTENGFLPTASYSDAQLLQGPATYDASGGATGTYNGMTFTYSGDGDRYEDALTGGYNNGSNGANRVERLNIDEATEDLVLLVVGQGAFTATVTWDTMPSPTVTPPPPPPPLSTPTEILLSASYGNRPDSVTIEPTPSDSASLGLADVELDPIEKAREALSKLQQAMNKVDRYRGQYGALSNRFEGAIVNLVQEKISTASARSRIVDADYAKLSAELVRTQILQQAGTAMLSQAGQLPQAALTLLR</sequence>
<evidence type="ECO:0000313" key="9">
    <source>
        <dbReference type="Proteomes" id="UP000243063"/>
    </source>
</evidence>
<gene>
    <name evidence="8" type="ORF">SAMN05216580_0714</name>
</gene>
<dbReference type="PANTHER" id="PTHR42792:SF2">
    <property type="entry name" value="FLAGELLIN"/>
    <property type="match status" value="1"/>
</dbReference>
<evidence type="ECO:0000256" key="2">
    <source>
        <dbReference type="ARBA" id="ARBA00022525"/>
    </source>
</evidence>
<dbReference type="PRINTS" id="PR00207">
    <property type="entry name" value="FLAGELLIN"/>
</dbReference>
<keyword evidence="9" id="KW-1185">Reference proteome</keyword>
<keyword evidence="8" id="KW-0969">Cilium</keyword>
<keyword evidence="3 4" id="KW-0975">Bacterial flagellum</keyword>
<dbReference type="SUPFAM" id="SSF64518">
    <property type="entry name" value="Phase 1 flagellin"/>
    <property type="match status" value="1"/>
</dbReference>
<dbReference type="Pfam" id="PF00700">
    <property type="entry name" value="Flagellin_C"/>
    <property type="match status" value="1"/>
</dbReference>
<dbReference type="RefSeq" id="WP_090212164.1">
    <property type="nucleotide sequence ID" value="NZ_LT629780.1"/>
</dbReference>
<dbReference type="InterPro" id="IPR042187">
    <property type="entry name" value="Flagellin_C_sub2"/>
</dbReference>
<keyword evidence="8" id="KW-0966">Cell projection</keyword>
<feature type="coiled-coil region" evidence="5">
    <location>
        <begin position="390"/>
        <end position="420"/>
    </location>
</feature>
<comment type="subcellular location">
    <subcellularLocation>
        <location evidence="4">Secreted</location>
    </subcellularLocation>
    <subcellularLocation>
        <location evidence="4">Bacterial flagellum</location>
    </subcellularLocation>
</comment>
<evidence type="ECO:0000259" key="6">
    <source>
        <dbReference type="Pfam" id="PF00669"/>
    </source>
</evidence>
<dbReference type="GO" id="GO:0005576">
    <property type="term" value="C:extracellular region"/>
    <property type="evidence" value="ECO:0007669"/>
    <property type="project" value="UniProtKB-SubCell"/>
</dbReference>
<feature type="domain" description="Flagellin N-terminal" evidence="6">
    <location>
        <begin position="4"/>
        <end position="133"/>
    </location>
</feature>
<evidence type="ECO:0000313" key="8">
    <source>
        <dbReference type="EMBL" id="SDT96348.1"/>
    </source>
</evidence>
<organism evidence="8 9">
    <name type="scientific">Geopseudomonas guangdongensis</name>
    <dbReference type="NCBI Taxonomy" id="1245526"/>
    <lineage>
        <taxon>Bacteria</taxon>
        <taxon>Pseudomonadati</taxon>
        <taxon>Pseudomonadota</taxon>
        <taxon>Gammaproteobacteria</taxon>
        <taxon>Pseudomonadales</taxon>
        <taxon>Pseudomonadaceae</taxon>
        <taxon>Geopseudomonas</taxon>
    </lineage>
</organism>
<dbReference type="Pfam" id="PF00669">
    <property type="entry name" value="Flagellin_N"/>
    <property type="match status" value="1"/>
</dbReference>
<evidence type="ECO:0000256" key="5">
    <source>
        <dbReference type="SAM" id="Coils"/>
    </source>
</evidence>
<dbReference type="InterPro" id="IPR046358">
    <property type="entry name" value="Flagellin_C"/>
</dbReference>
<dbReference type="GO" id="GO:0005198">
    <property type="term" value="F:structural molecule activity"/>
    <property type="evidence" value="ECO:0007669"/>
    <property type="project" value="UniProtKB-UniRule"/>
</dbReference>